<feature type="compositionally biased region" description="Basic and acidic residues" evidence="2">
    <location>
        <begin position="485"/>
        <end position="511"/>
    </location>
</feature>
<evidence type="ECO:0000313" key="5">
    <source>
        <dbReference type="Proteomes" id="UP000494040"/>
    </source>
</evidence>
<dbReference type="GO" id="GO:0034518">
    <property type="term" value="C:RNA cap binding complex"/>
    <property type="evidence" value="ECO:0007669"/>
    <property type="project" value="TreeGrafter"/>
</dbReference>
<feature type="domain" description="K Homology" evidence="3">
    <location>
        <begin position="188"/>
        <end position="259"/>
    </location>
</feature>
<dbReference type="KEGG" id="clec:106665626"/>
<keyword evidence="1" id="KW-0694">RNA-binding</keyword>
<dbReference type="GeneID" id="106665626"/>
<dbReference type="OrthoDB" id="6357832at2759"/>
<reference evidence="4" key="1">
    <citation type="submission" date="2022-01" db="UniProtKB">
        <authorList>
            <consortium name="EnsemblMetazoa"/>
        </authorList>
    </citation>
    <scope>IDENTIFICATION</scope>
</reference>
<dbReference type="SUPFAM" id="SSF54791">
    <property type="entry name" value="Eukaryotic type KH-domain (KH-domain type I)"/>
    <property type="match status" value="1"/>
</dbReference>
<feature type="region of interest" description="Disordered" evidence="2">
    <location>
        <begin position="438"/>
        <end position="511"/>
    </location>
</feature>
<protein>
    <recommendedName>
        <fullName evidence="3">K Homology domain-containing protein</fullName>
    </recommendedName>
</protein>
<feature type="compositionally biased region" description="Polar residues" evidence="2">
    <location>
        <begin position="438"/>
        <end position="448"/>
    </location>
</feature>
<dbReference type="GO" id="GO:0008190">
    <property type="term" value="F:eukaryotic initiation factor 4E binding"/>
    <property type="evidence" value="ECO:0007669"/>
    <property type="project" value="InterPro"/>
</dbReference>
<dbReference type="GO" id="GO:1901190">
    <property type="term" value="P:regulation of formation of translation initiation ternary complex"/>
    <property type="evidence" value="ECO:0007669"/>
    <property type="project" value="TreeGrafter"/>
</dbReference>
<dbReference type="InterPro" id="IPR040160">
    <property type="entry name" value="Mxt"/>
</dbReference>
<proteinExistence type="predicted"/>
<dbReference type="PROSITE" id="PS50084">
    <property type="entry name" value="KH_TYPE_1"/>
    <property type="match status" value="1"/>
</dbReference>
<dbReference type="PANTHER" id="PTHR20849">
    <property type="entry name" value="EUKARYOTIC TRANSLATION INITIATION FACTOR 4E-BINDING PROTEIN MEXTLI"/>
    <property type="match status" value="1"/>
</dbReference>
<dbReference type="GO" id="GO:0005737">
    <property type="term" value="C:cytoplasm"/>
    <property type="evidence" value="ECO:0007669"/>
    <property type="project" value="TreeGrafter"/>
</dbReference>
<dbReference type="EnsemblMetazoa" id="XM_014392159.2">
    <property type="protein sequence ID" value="XP_014247645.1"/>
    <property type="gene ID" value="LOC106665626"/>
</dbReference>
<evidence type="ECO:0000313" key="4">
    <source>
        <dbReference type="EnsemblMetazoa" id="XP_014247645.1"/>
    </source>
</evidence>
<dbReference type="GO" id="GO:0003743">
    <property type="term" value="F:translation initiation factor activity"/>
    <property type="evidence" value="ECO:0007669"/>
    <property type="project" value="TreeGrafter"/>
</dbReference>
<dbReference type="FunFam" id="3.30.1370.10:FF:000072">
    <property type="entry name" value="Uncharacterized protein, isoform A"/>
    <property type="match status" value="1"/>
</dbReference>
<dbReference type="RefSeq" id="XP_014247645.1">
    <property type="nucleotide sequence ID" value="XM_014392159.2"/>
</dbReference>
<dbReference type="CDD" id="cd22454">
    <property type="entry name" value="KH-I_Mextli_like"/>
    <property type="match status" value="1"/>
</dbReference>
<dbReference type="InterPro" id="IPR004088">
    <property type="entry name" value="KH_dom_type_1"/>
</dbReference>
<dbReference type="Gene3D" id="3.30.1370.10">
    <property type="entry name" value="K Homology domain, type 1"/>
    <property type="match status" value="1"/>
</dbReference>
<dbReference type="Proteomes" id="UP000494040">
    <property type="component" value="Unassembled WGS sequence"/>
</dbReference>
<dbReference type="GO" id="GO:0045727">
    <property type="term" value="P:positive regulation of translation"/>
    <property type="evidence" value="ECO:0007669"/>
    <property type="project" value="InterPro"/>
</dbReference>
<evidence type="ECO:0000256" key="1">
    <source>
        <dbReference type="PROSITE-ProRule" id="PRU00117"/>
    </source>
</evidence>
<evidence type="ECO:0000256" key="2">
    <source>
        <dbReference type="SAM" id="MobiDB-lite"/>
    </source>
</evidence>
<dbReference type="SMART" id="SM00322">
    <property type="entry name" value="KH"/>
    <property type="match status" value="1"/>
</dbReference>
<sequence>MSTHKLVRSLSTRAVKKVEKPKPMKNTLLKCPDSPQSTTTLEEIMALINSVSQSVVQKNASQDKELLSLTTSLMAKMKMYGSRLEECFEAQLDRAFINFRNGAKGDSIQDHAVKLNLLHLIELRAMQWQTNVAMNNYYTKGSSVHDASDIMDPSVSSTYFPQNLMLAPGEVIKSSGKFTSPTKLPGKNYCKDEIVIRNADSGKVMGIKGRRVHMIEELSETVISFQRVNPGAKERLVQITGPEEDKIMFAKQLIEETIKRNASPIREVEKEVGSNSSLNSSISEDVSNIGPEDYTFSICQGDKRVMILKGQDLELLKNAKVLLEQYLPKKSGGPQNIHKAQLFLNDDLDPDFVNSASSTLIDESVNAINNAVLQEALYVNSTKEVFPNNIHENETKNVQTSSVNRSHSFKGMEFKEYDSPPRRNAKEKTEELLKTNNYEKGPLKSNTGWRIDPFKSTGNNIHKNPCTEPVRGNKIDSYVENSSQKSKDSPEKEVSLGYEGNDKEVSPKEKEVPLKPKAPCIEYTKHFLMDCSSSKASLKYPADWEKICAQFPNITKENPVYFDAAAYTKRRNDYIEQCHELASNCTLLETEN</sequence>
<dbReference type="AlphaFoldDB" id="A0A8I6RJY7"/>
<dbReference type="PANTHER" id="PTHR20849:SF2">
    <property type="entry name" value="EUKARYOTIC TRANSLATION INITIATION FACTOR 4E-BINDING PROTEIN MEXTLI"/>
    <property type="match status" value="1"/>
</dbReference>
<dbReference type="CTD" id="33686"/>
<dbReference type="GO" id="GO:0003723">
    <property type="term" value="F:RNA binding"/>
    <property type="evidence" value="ECO:0007669"/>
    <property type="project" value="UniProtKB-UniRule"/>
</dbReference>
<accession>A0A8I6RJY7</accession>
<dbReference type="Gene3D" id="1.25.40.180">
    <property type="match status" value="1"/>
</dbReference>
<dbReference type="Pfam" id="PF00013">
    <property type="entry name" value="KH_1"/>
    <property type="match status" value="1"/>
</dbReference>
<evidence type="ECO:0000259" key="3">
    <source>
        <dbReference type="SMART" id="SM00322"/>
    </source>
</evidence>
<dbReference type="InterPro" id="IPR036612">
    <property type="entry name" value="KH_dom_type_1_sf"/>
</dbReference>
<keyword evidence="5" id="KW-1185">Reference proteome</keyword>
<dbReference type="InterPro" id="IPR004087">
    <property type="entry name" value="KH_dom"/>
</dbReference>
<name>A0A8I6RJY7_CIMLE</name>
<organism evidence="4 5">
    <name type="scientific">Cimex lectularius</name>
    <name type="common">Bed bug</name>
    <name type="synonym">Acanthia lectularia</name>
    <dbReference type="NCBI Taxonomy" id="79782"/>
    <lineage>
        <taxon>Eukaryota</taxon>
        <taxon>Metazoa</taxon>
        <taxon>Ecdysozoa</taxon>
        <taxon>Arthropoda</taxon>
        <taxon>Hexapoda</taxon>
        <taxon>Insecta</taxon>
        <taxon>Pterygota</taxon>
        <taxon>Neoptera</taxon>
        <taxon>Paraneoptera</taxon>
        <taxon>Hemiptera</taxon>
        <taxon>Heteroptera</taxon>
        <taxon>Panheteroptera</taxon>
        <taxon>Cimicomorpha</taxon>
        <taxon>Cimicidae</taxon>
        <taxon>Cimex</taxon>
    </lineage>
</organism>